<protein>
    <submittedName>
        <fullName evidence="4">Nif3-like dinuclear metal center hexameric protein</fullName>
    </submittedName>
</protein>
<feature type="binding site" evidence="3">
    <location>
        <position position="102"/>
    </location>
    <ligand>
        <name>a divalent metal cation</name>
        <dbReference type="ChEBI" id="CHEBI:60240"/>
        <label>1</label>
    </ligand>
</feature>
<evidence type="ECO:0000256" key="3">
    <source>
        <dbReference type="PIRSR" id="PIRSR602678-1"/>
    </source>
</evidence>
<proteinExistence type="inferred from homology"/>
<accession>A0A8J6Y0V2</accession>
<dbReference type="EMBL" id="JACXWA010000094">
    <property type="protein sequence ID" value="MBD3870836.1"/>
    <property type="molecule type" value="Genomic_DNA"/>
</dbReference>
<feature type="binding site" evidence="3">
    <location>
        <position position="220"/>
    </location>
    <ligand>
        <name>a divalent metal cation</name>
        <dbReference type="ChEBI" id="CHEBI:60240"/>
        <label>1</label>
    </ligand>
</feature>
<reference evidence="4 5" key="1">
    <citation type="submission" date="2020-08" db="EMBL/GenBank/DDBJ databases">
        <title>Acidobacteriota in marine sediments use diverse sulfur dissimilation pathways.</title>
        <authorList>
            <person name="Wasmund K."/>
        </authorList>
    </citation>
    <scope>NUCLEOTIDE SEQUENCE [LARGE SCALE GENOMIC DNA]</scope>
    <source>
        <strain evidence="4">MAG AM3-A</strain>
    </source>
</reference>
<organism evidence="4 5">
    <name type="scientific">Candidatus Sulfomarinibacter kjeldsenii</name>
    <dbReference type="NCBI Taxonomy" id="2885994"/>
    <lineage>
        <taxon>Bacteria</taxon>
        <taxon>Pseudomonadati</taxon>
        <taxon>Acidobacteriota</taxon>
        <taxon>Thermoanaerobaculia</taxon>
        <taxon>Thermoanaerobaculales</taxon>
        <taxon>Candidatus Sulfomarinibacteraceae</taxon>
        <taxon>Candidatus Sulfomarinibacter</taxon>
    </lineage>
</organism>
<feature type="binding site" evidence="3">
    <location>
        <position position="64"/>
    </location>
    <ligand>
        <name>a divalent metal cation</name>
        <dbReference type="ChEBI" id="CHEBI:60240"/>
        <label>2</label>
    </ligand>
</feature>
<keyword evidence="2 3" id="KW-0479">Metal-binding</keyword>
<comment type="similarity">
    <text evidence="1">Belongs to the GTP cyclohydrolase I type 2/NIF3 family.</text>
</comment>
<dbReference type="Proteomes" id="UP000598633">
    <property type="component" value="Unassembled WGS sequence"/>
</dbReference>
<dbReference type="Gene3D" id="3.40.1390.30">
    <property type="entry name" value="NIF3 (NGG1p interacting factor 3)-like"/>
    <property type="match status" value="2"/>
</dbReference>
<dbReference type="AlphaFoldDB" id="A0A8J6Y0V2"/>
<dbReference type="GO" id="GO:0005737">
    <property type="term" value="C:cytoplasm"/>
    <property type="evidence" value="ECO:0007669"/>
    <property type="project" value="TreeGrafter"/>
</dbReference>
<dbReference type="Pfam" id="PF01784">
    <property type="entry name" value="DUF34_NIF3"/>
    <property type="match status" value="1"/>
</dbReference>
<evidence type="ECO:0000256" key="2">
    <source>
        <dbReference type="ARBA" id="ARBA00022723"/>
    </source>
</evidence>
<comment type="caution">
    <text evidence="4">The sequence shown here is derived from an EMBL/GenBank/DDBJ whole genome shotgun (WGS) entry which is preliminary data.</text>
</comment>
<evidence type="ECO:0000256" key="1">
    <source>
        <dbReference type="ARBA" id="ARBA00006964"/>
    </source>
</evidence>
<feature type="binding site" evidence="3">
    <location>
        <position position="63"/>
    </location>
    <ligand>
        <name>a divalent metal cation</name>
        <dbReference type="ChEBI" id="CHEBI:60240"/>
        <label>1</label>
    </ligand>
</feature>
<dbReference type="SUPFAM" id="SSF102705">
    <property type="entry name" value="NIF3 (NGG1p interacting factor 3)-like"/>
    <property type="match status" value="1"/>
</dbReference>
<dbReference type="InterPro" id="IPR036069">
    <property type="entry name" value="DUF34/NIF3_sf"/>
</dbReference>
<dbReference type="GO" id="GO:0046872">
    <property type="term" value="F:metal ion binding"/>
    <property type="evidence" value="ECO:0007669"/>
    <property type="project" value="UniProtKB-KW"/>
</dbReference>
<dbReference type="PANTHER" id="PTHR13799">
    <property type="entry name" value="NGG1 INTERACTING FACTOR 3"/>
    <property type="match status" value="1"/>
</dbReference>
<dbReference type="PANTHER" id="PTHR13799:SF14">
    <property type="entry name" value="GTP CYCLOHYDROLASE 1 TYPE 2 HOMOLOG"/>
    <property type="match status" value="1"/>
</dbReference>
<dbReference type="NCBIfam" id="TIGR00486">
    <property type="entry name" value="YbgI_SA1388"/>
    <property type="match status" value="1"/>
</dbReference>
<evidence type="ECO:0000313" key="5">
    <source>
        <dbReference type="Proteomes" id="UP000598633"/>
    </source>
</evidence>
<gene>
    <name evidence="4" type="ORF">IFJ97_05690</name>
</gene>
<name>A0A8J6Y0V2_9BACT</name>
<dbReference type="InterPro" id="IPR002678">
    <property type="entry name" value="DUF34/NIF3"/>
</dbReference>
<feature type="binding site" evidence="3">
    <location>
        <position position="224"/>
    </location>
    <ligand>
        <name>a divalent metal cation</name>
        <dbReference type="ChEBI" id="CHEBI:60240"/>
        <label>1</label>
    </ligand>
</feature>
<evidence type="ECO:0000313" key="4">
    <source>
        <dbReference type="EMBL" id="MBD3870836.1"/>
    </source>
</evidence>
<sequence length="252" mass="27221">MDLLQLVAELDELLEAEGTADYCPNGLQIEGGPGIEKIITAVSASRELFALAVDRHADAVVVHHGILWNGSETPRIVGSFKERVRLLIENQISLIAYHLPLDRHLELGNAAQLARRLGLEELEGFGMHCGAPAGVCGVFPEAVEAEEFFAAIAEACDREPQVFPGGDRLVSSVGIVTGSAQREFHQAVAAGLDAYVTGEATEWVMHQAAEDGVHYVAAGHYATERFGIRALGRWISDHHGLDVEFIDIPNPI</sequence>